<dbReference type="InterPro" id="IPR002306">
    <property type="entry name" value="Trp-tRNA-ligase"/>
</dbReference>
<evidence type="ECO:0000256" key="11">
    <source>
        <dbReference type="ARBA" id="ARBA00048248"/>
    </source>
</evidence>
<evidence type="ECO:0000256" key="8">
    <source>
        <dbReference type="ARBA" id="ARBA00022917"/>
    </source>
</evidence>
<comment type="similarity">
    <text evidence="1 12">Belongs to the class-I aminoacyl-tRNA synthetase family.</text>
</comment>
<evidence type="ECO:0000256" key="12">
    <source>
        <dbReference type="RuleBase" id="RU363036"/>
    </source>
</evidence>
<dbReference type="PANTHER" id="PTHR46264">
    <property type="entry name" value="TYROSINE-TRNA LIGASE"/>
    <property type="match status" value="1"/>
</dbReference>
<dbReference type="InterPro" id="IPR023617">
    <property type="entry name" value="Tyr-tRNA-ligase_arc/euk-type"/>
</dbReference>
<dbReference type="PANTHER" id="PTHR46264:SF4">
    <property type="entry name" value="TYROSINE--TRNA LIGASE, CYTOPLASMIC"/>
    <property type="match status" value="1"/>
</dbReference>
<evidence type="ECO:0000256" key="5">
    <source>
        <dbReference type="ARBA" id="ARBA00022598"/>
    </source>
</evidence>
<dbReference type="GO" id="GO:0004831">
    <property type="term" value="F:tyrosine-tRNA ligase activity"/>
    <property type="evidence" value="ECO:0007669"/>
    <property type="project" value="UniProtKB-EC"/>
</dbReference>
<evidence type="ECO:0000256" key="10">
    <source>
        <dbReference type="ARBA" id="ARBA00033323"/>
    </source>
</evidence>
<dbReference type="InterPro" id="IPR050489">
    <property type="entry name" value="Tyr-tRNA_synthase"/>
</dbReference>
<evidence type="ECO:0000256" key="3">
    <source>
        <dbReference type="ARBA" id="ARBA00013161"/>
    </source>
</evidence>
<dbReference type="GO" id="GO:0004830">
    <property type="term" value="F:tryptophan-tRNA ligase activity"/>
    <property type="evidence" value="ECO:0007669"/>
    <property type="project" value="UniProtKB-EC"/>
</dbReference>
<dbReference type="GO" id="GO:0006436">
    <property type="term" value="P:tryptophanyl-tRNA aminoacylation"/>
    <property type="evidence" value="ECO:0007669"/>
    <property type="project" value="InterPro"/>
</dbReference>
<keyword evidence="9 12" id="KW-0030">Aminoacyl-tRNA synthetase</keyword>
<reference evidence="13" key="1">
    <citation type="journal article" date="2017" name="Nature">
        <title>Asgard archaea illuminate the origin of eukaryotic cellular complexity.</title>
        <authorList>
            <person name="Zaremba-Niedzwiedzka K."/>
            <person name="Caceres E.F."/>
            <person name="Saw J.H."/>
            <person name="Backstrom D."/>
            <person name="Juzokaite L."/>
            <person name="Vancaester E."/>
            <person name="Seitz K.W."/>
            <person name="Anantharaman K."/>
            <person name="Starnawski P."/>
            <person name="Kjeldsen K.U."/>
            <person name="Scott M.B."/>
            <person name="Nunoura T."/>
            <person name="Banfield J.F."/>
            <person name="Schramm A."/>
            <person name="Baker B.J."/>
            <person name="Spang A."/>
            <person name="Ettema T.J.G."/>
        </authorList>
    </citation>
    <scope>NUCLEOTIDE SEQUENCE</scope>
    <source>
        <strain evidence="13">LCB_4</strain>
    </source>
</reference>
<keyword evidence="6 12" id="KW-0547">Nucleotide-binding</keyword>
<gene>
    <name evidence="13" type="ORF">OdinLCB4_001735</name>
</gene>
<keyword evidence="5 12" id="KW-0436">Ligase</keyword>
<dbReference type="Proteomes" id="UP000186851">
    <property type="component" value="Chromosome"/>
</dbReference>
<evidence type="ECO:0000313" key="13">
    <source>
        <dbReference type="EMBL" id="WEU40674.1"/>
    </source>
</evidence>
<name>A0AAF0IBR7_ODILC</name>
<dbReference type="InterPro" id="IPR023678">
    <property type="entry name" value="Tyr-tRNA-ligase_4"/>
</dbReference>
<evidence type="ECO:0000256" key="9">
    <source>
        <dbReference type="ARBA" id="ARBA00023146"/>
    </source>
</evidence>
<accession>A0AAF0IBR7</accession>
<sequence>MNIKDRIELITRPPVEEVITIDELAKLLEDKRTPVAYDGFEPSGLAHIASGLMRALKIADLLKAGVKFKLLIADWHAWINEKMGGDLNLIQDVGHYIIKVWESLGVDTSKVEVIWASELVKDREYWKKVVLVMKHTTLKRMTRALTIMGRTEGELQSSAQFLYPAMQVSDIFQLDVDICQLGIDQRKANMLAREIAERLGWRKPVCVHHHMLMGLKGPTKMGGFDEEEKVDLQIASKMSKSHPETCIYVHDSPETILNKLLNAYCPERQVELNPVLDIAKNIIFRGQRIRFLIERPSKFGGDIEVYDYNELEKLYADGRLHPLDLKKATAKYLSDMLKPCREYFDKHPEYLERVKEAVFKS</sequence>
<evidence type="ECO:0000256" key="7">
    <source>
        <dbReference type="ARBA" id="ARBA00022840"/>
    </source>
</evidence>
<dbReference type="GO" id="GO:0005524">
    <property type="term" value="F:ATP binding"/>
    <property type="evidence" value="ECO:0007669"/>
    <property type="project" value="UniProtKB-KW"/>
</dbReference>
<dbReference type="HAMAP" id="MF_02009">
    <property type="entry name" value="Tyr_tRNA_synth_type4"/>
    <property type="match status" value="1"/>
</dbReference>
<dbReference type="GO" id="GO:0006437">
    <property type="term" value="P:tyrosyl-tRNA aminoacylation"/>
    <property type="evidence" value="ECO:0007669"/>
    <property type="project" value="InterPro"/>
</dbReference>
<dbReference type="PRINTS" id="PR01039">
    <property type="entry name" value="TRNASYNTHTRP"/>
</dbReference>
<dbReference type="InterPro" id="IPR002305">
    <property type="entry name" value="aa-tRNA-synth_Ic"/>
</dbReference>
<dbReference type="NCBIfam" id="NF006330">
    <property type="entry name" value="PRK08560.1"/>
    <property type="match status" value="1"/>
</dbReference>
<evidence type="ECO:0000256" key="2">
    <source>
        <dbReference type="ARBA" id="ARBA00013160"/>
    </source>
</evidence>
<dbReference type="SUPFAM" id="SSF52374">
    <property type="entry name" value="Nucleotidylyl transferase"/>
    <property type="match status" value="1"/>
</dbReference>
<reference evidence="13" key="2">
    <citation type="journal article" date="2022" name="Nat. Microbiol.">
        <title>A closed Candidatus Odinarchaeum chromosome exposes Asgard archaeal viruses.</title>
        <authorList>
            <person name="Tamarit D."/>
            <person name="Caceres E.F."/>
            <person name="Krupovic M."/>
            <person name="Nijland R."/>
            <person name="Eme L."/>
            <person name="Robinson N.P."/>
            <person name="Ettema T.J.G."/>
        </authorList>
    </citation>
    <scope>NUCLEOTIDE SEQUENCE</scope>
    <source>
        <strain evidence="13">LCB_4</strain>
    </source>
</reference>
<keyword evidence="7 12" id="KW-0067">ATP-binding</keyword>
<evidence type="ECO:0000256" key="4">
    <source>
        <dbReference type="ARBA" id="ARBA00022490"/>
    </source>
</evidence>
<evidence type="ECO:0000256" key="6">
    <source>
        <dbReference type="ARBA" id="ARBA00022741"/>
    </source>
</evidence>
<dbReference type="InterPro" id="IPR014729">
    <property type="entry name" value="Rossmann-like_a/b/a_fold"/>
</dbReference>
<protein>
    <recommendedName>
        <fullName evidence="10">Tyrosyl-tRNA synthetase</fullName>
        <ecNumber evidence="2">6.1.1.1</ecNumber>
        <ecNumber evidence="3">6.1.1.2</ecNumber>
    </recommendedName>
</protein>
<dbReference type="EMBL" id="CP091871">
    <property type="protein sequence ID" value="WEU40674.1"/>
    <property type="molecule type" value="Genomic_DNA"/>
</dbReference>
<evidence type="ECO:0000256" key="1">
    <source>
        <dbReference type="ARBA" id="ARBA00005594"/>
    </source>
</evidence>
<proteinExistence type="inferred from homology"/>
<keyword evidence="8 12" id="KW-0648">Protein biosynthesis</keyword>
<dbReference type="AlphaFoldDB" id="A0AAF0IBR7"/>
<dbReference type="GO" id="GO:0005737">
    <property type="term" value="C:cytoplasm"/>
    <property type="evidence" value="ECO:0007669"/>
    <property type="project" value="InterPro"/>
</dbReference>
<dbReference type="PIRSF" id="PIRSF006588">
    <property type="entry name" value="TyrRS_arch_euk"/>
    <property type="match status" value="1"/>
</dbReference>
<evidence type="ECO:0000313" key="14">
    <source>
        <dbReference type="Proteomes" id="UP000186851"/>
    </source>
</evidence>
<dbReference type="Pfam" id="PF00579">
    <property type="entry name" value="tRNA-synt_1b"/>
    <property type="match status" value="2"/>
</dbReference>
<keyword evidence="4" id="KW-0963">Cytoplasm</keyword>
<organism evidence="13 14">
    <name type="scientific">Odinarchaeota yellowstonii (strain LCB_4)</name>
    <dbReference type="NCBI Taxonomy" id="1841599"/>
    <lineage>
        <taxon>Archaea</taxon>
        <taxon>Promethearchaeati</taxon>
        <taxon>Candidatus Odinarchaeota</taxon>
        <taxon>Candidatus Odinarchaeia</taxon>
        <taxon>Candidatus Odinarchaeales</taxon>
        <taxon>Candidatus Odinarchaeaceae</taxon>
        <taxon>Candidatus Odinarchaeum</taxon>
    </lineage>
</organism>
<dbReference type="KEGG" id="oyw:OdinLCB4_001735"/>
<comment type="catalytic activity">
    <reaction evidence="11">
        <text>tRNA(Tyr) + L-tyrosine + ATP = L-tyrosyl-tRNA(Tyr) + AMP + diphosphate + H(+)</text>
        <dbReference type="Rhea" id="RHEA:10220"/>
        <dbReference type="Rhea" id="RHEA-COMP:9706"/>
        <dbReference type="Rhea" id="RHEA-COMP:9707"/>
        <dbReference type="ChEBI" id="CHEBI:15378"/>
        <dbReference type="ChEBI" id="CHEBI:30616"/>
        <dbReference type="ChEBI" id="CHEBI:33019"/>
        <dbReference type="ChEBI" id="CHEBI:58315"/>
        <dbReference type="ChEBI" id="CHEBI:78442"/>
        <dbReference type="ChEBI" id="CHEBI:78536"/>
        <dbReference type="ChEBI" id="CHEBI:456215"/>
        <dbReference type="EC" id="6.1.1.1"/>
    </reaction>
</comment>
<dbReference type="Gene3D" id="3.40.50.620">
    <property type="entry name" value="HUPs"/>
    <property type="match status" value="2"/>
</dbReference>
<dbReference type="EC" id="6.1.1.2" evidence="3"/>
<dbReference type="EC" id="6.1.1.1" evidence="2"/>